<dbReference type="OrthoDB" id="9806170at2"/>
<dbReference type="EMBL" id="AZDI01000001">
    <property type="protein sequence ID" value="KRK46570.1"/>
    <property type="molecule type" value="Genomic_DNA"/>
</dbReference>
<dbReference type="UniPathway" id="UPA00074">
    <property type="reaction ID" value="UER00126"/>
</dbReference>
<dbReference type="InterPro" id="IPR002376">
    <property type="entry name" value="Formyl_transf_N"/>
</dbReference>
<comment type="similarity">
    <text evidence="4">Belongs to the GART family.</text>
</comment>
<feature type="binding site" evidence="4">
    <location>
        <position position="107"/>
    </location>
    <ligand>
        <name>(6R)-10-formyltetrahydrofolate</name>
        <dbReference type="ChEBI" id="CHEBI:195366"/>
    </ligand>
</feature>
<dbReference type="PANTHER" id="PTHR43369:SF2">
    <property type="entry name" value="PHOSPHORIBOSYLGLYCINAMIDE FORMYLTRANSFERASE"/>
    <property type="match status" value="1"/>
</dbReference>
<accession>A0A0R1HTI0</accession>
<evidence type="ECO:0000313" key="6">
    <source>
        <dbReference type="EMBL" id="KRK46570.1"/>
    </source>
</evidence>
<dbReference type="Pfam" id="PF00551">
    <property type="entry name" value="Formyl_trans_N"/>
    <property type="match status" value="1"/>
</dbReference>
<reference evidence="6 7" key="1">
    <citation type="journal article" date="2015" name="Genome Announc.">
        <title>Expanding the biotechnology potential of lactobacilli through comparative genomics of 213 strains and associated genera.</title>
        <authorList>
            <person name="Sun Z."/>
            <person name="Harris H.M."/>
            <person name="McCann A."/>
            <person name="Guo C."/>
            <person name="Argimon S."/>
            <person name="Zhang W."/>
            <person name="Yang X."/>
            <person name="Jeffery I.B."/>
            <person name="Cooney J.C."/>
            <person name="Kagawa T.F."/>
            <person name="Liu W."/>
            <person name="Song Y."/>
            <person name="Salvetti E."/>
            <person name="Wrobel A."/>
            <person name="Rasinkangas P."/>
            <person name="Parkhill J."/>
            <person name="Rea M.C."/>
            <person name="O'Sullivan O."/>
            <person name="Ritari J."/>
            <person name="Douillard F.P."/>
            <person name="Paul Ross R."/>
            <person name="Yang R."/>
            <person name="Briner A.E."/>
            <person name="Felis G.E."/>
            <person name="de Vos W.M."/>
            <person name="Barrangou R."/>
            <person name="Klaenhammer T.R."/>
            <person name="Caufield P.W."/>
            <person name="Cui Y."/>
            <person name="Zhang H."/>
            <person name="O'Toole P.W."/>
        </authorList>
    </citation>
    <scope>NUCLEOTIDE SEQUENCE [LARGE SCALE GENOMIC DNA]</scope>
    <source>
        <strain evidence="6 7">DSM 15638</strain>
    </source>
</reference>
<dbReference type="EC" id="2.1.2.2" evidence="4"/>
<feature type="site" description="Raises pKa of active site His" evidence="4">
    <location>
        <position position="145"/>
    </location>
</feature>
<protein>
    <recommendedName>
        <fullName evidence="4">Phosphoribosylglycinamide formyltransferase</fullName>
        <ecNumber evidence="4">2.1.2.2</ecNumber>
    </recommendedName>
    <alternativeName>
        <fullName evidence="4">5'-phosphoribosylglycinamide transformylase</fullName>
    </alternativeName>
    <alternativeName>
        <fullName evidence="4">GAR transformylase</fullName>
        <shortName evidence="4">GART</shortName>
    </alternativeName>
</protein>
<dbReference type="PANTHER" id="PTHR43369">
    <property type="entry name" value="PHOSPHORIBOSYLGLYCINAMIDE FORMYLTRANSFERASE"/>
    <property type="match status" value="1"/>
</dbReference>
<keyword evidence="2 4" id="KW-0808">Transferase</keyword>
<feature type="binding site" evidence="4">
    <location>
        <begin position="12"/>
        <end position="14"/>
    </location>
    <ligand>
        <name>N(1)-(5-phospho-beta-D-ribosyl)glycinamide</name>
        <dbReference type="ChEBI" id="CHEBI:143788"/>
    </ligand>
</feature>
<feature type="binding site" evidence="4">
    <location>
        <position position="65"/>
    </location>
    <ligand>
        <name>(6R)-10-formyltetrahydrofolate</name>
        <dbReference type="ChEBI" id="CHEBI:195366"/>
    </ligand>
</feature>
<dbReference type="SUPFAM" id="SSF53328">
    <property type="entry name" value="Formyltransferase"/>
    <property type="match status" value="1"/>
</dbReference>
<keyword evidence="7" id="KW-1185">Reference proteome</keyword>
<feature type="active site" description="Proton donor" evidence="4">
    <location>
        <position position="109"/>
    </location>
</feature>
<evidence type="ECO:0000256" key="1">
    <source>
        <dbReference type="ARBA" id="ARBA00005054"/>
    </source>
</evidence>
<dbReference type="InterPro" id="IPR036477">
    <property type="entry name" value="Formyl_transf_N_sf"/>
</dbReference>
<dbReference type="HAMAP" id="MF_01930">
    <property type="entry name" value="PurN"/>
    <property type="match status" value="1"/>
</dbReference>
<dbReference type="GO" id="GO:0006189">
    <property type="term" value="P:'de novo' IMP biosynthetic process"/>
    <property type="evidence" value="ECO:0007669"/>
    <property type="project" value="UniProtKB-UniRule"/>
</dbReference>
<comment type="caution">
    <text evidence="4">Lacks conserved residue(s) required for the propagation of feature annotation.</text>
</comment>
<name>A0A0R1HTI0_9LACO</name>
<dbReference type="GO" id="GO:0004644">
    <property type="term" value="F:phosphoribosylglycinamide formyltransferase activity"/>
    <property type="evidence" value="ECO:0007669"/>
    <property type="project" value="UniProtKB-UniRule"/>
</dbReference>
<feature type="domain" description="Formyl transferase N-terminal" evidence="5">
    <location>
        <begin position="3"/>
        <end position="182"/>
    </location>
</feature>
<evidence type="ECO:0000256" key="3">
    <source>
        <dbReference type="ARBA" id="ARBA00022755"/>
    </source>
</evidence>
<dbReference type="InterPro" id="IPR004607">
    <property type="entry name" value="GART"/>
</dbReference>
<evidence type="ECO:0000313" key="7">
    <source>
        <dbReference type="Proteomes" id="UP000051450"/>
    </source>
</evidence>
<proteinExistence type="inferred from homology"/>
<dbReference type="STRING" id="1423719.FC66_GL000193"/>
<evidence type="ECO:0000256" key="2">
    <source>
        <dbReference type="ARBA" id="ARBA00022679"/>
    </source>
</evidence>
<dbReference type="AlphaFoldDB" id="A0A0R1HTI0"/>
<dbReference type="PATRIC" id="fig|1423719.4.peg.195"/>
<keyword evidence="3 4" id="KW-0658">Purine biosynthesis</keyword>
<evidence type="ECO:0000256" key="4">
    <source>
        <dbReference type="HAMAP-Rule" id="MF_01930"/>
    </source>
</evidence>
<dbReference type="Gene3D" id="3.40.50.170">
    <property type="entry name" value="Formyl transferase, N-terminal domain"/>
    <property type="match status" value="1"/>
</dbReference>
<comment type="catalytic activity">
    <reaction evidence="4">
        <text>N(1)-(5-phospho-beta-D-ribosyl)glycinamide + (6R)-10-formyltetrahydrofolate = N(2)-formyl-N(1)-(5-phospho-beta-D-ribosyl)glycinamide + (6S)-5,6,7,8-tetrahydrofolate + H(+)</text>
        <dbReference type="Rhea" id="RHEA:15053"/>
        <dbReference type="ChEBI" id="CHEBI:15378"/>
        <dbReference type="ChEBI" id="CHEBI:57453"/>
        <dbReference type="ChEBI" id="CHEBI:143788"/>
        <dbReference type="ChEBI" id="CHEBI:147286"/>
        <dbReference type="ChEBI" id="CHEBI:195366"/>
        <dbReference type="EC" id="2.1.2.2"/>
    </reaction>
</comment>
<organism evidence="6 7">
    <name type="scientific">Dellaglioa algida DSM 15638</name>
    <dbReference type="NCBI Taxonomy" id="1423719"/>
    <lineage>
        <taxon>Bacteria</taxon>
        <taxon>Bacillati</taxon>
        <taxon>Bacillota</taxon>
        <taxon>Bacilli</taxon>
        <taxon>Lactobacillales</taxon>
        <taxon>Lactobacillaceae</taxon>
        <taxon>Dellaglioa</taxon>
    </lineage>
</organism>
<dbReference type="GO" id="GO:0005829">
    <property type="term" value="C:cytosol"/>
    <property type="evidence" value="ECO:0007669"/>
    <property type="project" value="TreeGrafter"/>
</dbReference>
<evidence type="ECO:0000259" key="5">
    <source>
        <dbReference type="Pfam" id="PF00551"/>
    </source>
</evidence>
<comment type="pathway">
    <text evidence="1 4">Purine metabolism; IMP biosynthesis via de novo pathway; N(2)-formyl-N(1)-(5-phospho-D-ribosyl)glycinamide from N(1)-(5-phospho-D-ribosyl)glycinamide (10-formyl THF route): step 1/1.</text>
</comment>
<sequence>MLKVAIFASGTGSNFENIADDQTLKDRGLKIEILVCDRPKAAVIEKAKRREIPTFIIQPKDFENRNYYEQAIIKELVNYQIDFILLAGYIRVITTTLLDEYPMKIINIHPALLPLFPGIHGIEDAYNAGVTETGVTIHYIDEGVDTGPIIAQQKVPVLAHETLKQLEVKIHYIEHQLYPSVILNLLNK</sequence>
<dbReference type="Proteomes" id="UP000051450">
    <property type="component" value="Unassembled WGS sequence"/>
</dbReference>
<comment type="function">
    <text evidence="4">Catalyzes the transfer of a formyl group from 10-formyltetrahydrofolate to 5-phospho-ribosyl-glycinamide (GAR), producing 5-phospho-ribosyl-N-formylglycinamide (FGAR) and tetrahydrofolate.</text>
</comment>
<dbReference type="NCBIfam" id="TIGR00639">
    <property type="entry name" value="PurN"/>
    <property type="match status" value="1"/>
</dbReference>
<dbReference type="CDD" id="cd08645">
    <property type="entry name" value="FMT_core_GART"/>
    <property type="match status" value="1"/>
</dbReference>
<gene>
    <name evidence="4" type="primary">purN</name>
    <name evidence="6" type="ORF">FC66_GL000193</name>
</gene>
<comment type="caution">
    <text evidence="6">The sequence shown here is derived from an EMBL/GenBank/DDBJ whole genome shotgun (WGS) entry which is preliminary data.</text>
</comment>